<dbReference type="PRINTS" id="PR00080">
    <property type="entry name" value="SDRFAMILY"/>
</dbReference>
<dbReference type="InterPro" id="IPR036291">
    <property type="entry name" value="NAD(P)-bd_dom_sf"/>
</dbReference>
<name>A0A939GZP2_9BURK</name>
<gene>
    <name evidence="3" type="ORF">J1777_07110</name>
</gene>
<dbReference type="EMBL" id="JAFNME010000012">
    <property type="protein sequence ID" value="MBO1249599.1"/>
    <property type="molecule type" value="Genomic_DNA"/>
</dbReference>
<accession>A0A939GZP2</accession>
<comment type="similarity">
    <text evidence="1">Belongs to the short-chain dehydrogenases/reductases (SDR) family.</text>
</comment>
<dbReference type="Pfam" id="PF13561">
    <property type="entry name" value="adh_short_C2"/>
    <property type="match status" value="1"/>
</dbReference>
<evidence type="ECO:0000256" key="1">
    <source>
        <dbReference type="ARBA" id="ARBA00006484"/>
    </source>
</evidence>
<evidence type="ECO:0000313" key="4">
    <source>
        <dbReference type="Proteomes" id="UP000664731"/>
    </source>
</evidence>
<dbReference type="RefSeq" id="WP_207575119.1">
    <property type="nucleotide sequence ID" value="NZ_JAFNME010000012.1"/>
</dbReference>
<dbReference type="Proteomes" id="UP000664731">
    <property type="component" value="Unassembled WGS sequence"/>
</dbReference>
<dbReference type="AlphaFoldDB" id="A0A939GZP2"/>
<evidence type="ECO:0000256" key="2">
    <source>
        <dbReference type="ARBA" id="ARBA00023002"/>
    </source>
</evidence>
<dbReference type="PRINTS" id="PR00081">
    <property type="entry name" value="GDHRDH"/>
</dbReference>
<dbReference type="InterPro" id="IPR020904">
    <property type="entry name" value="Sc_DH/Rdtase_CS"/>
</dbReference>
<sequence length="246" mass="27562">MHKHAIITGTSGAIGQALAEKFKRSGYKICAIDIKEIQDQNVDFFIKTDLNQFVLNKNIQEITFKKIETWLEKNHIDILINNAAYQYVSTSHPIDETEFMTSYNINVIAPYILISHLKNKMTKNTGNIINIGSIHTKLTKPGFVAYATTKAALAALTRGLALDYEDTVRINCIEPASVETPMLHDGFKNAPESMRLLESYHPQKRIATPNEIAELAFFISSEKIRFLHGACIDISGGISSRLHDPL</sequence>
<keyword evidence="2" id="KW-0560">Oxidoreductase</keyword>
<dbReference type="CDD" id="cd05233">
    <property type="entry name" value="SDR_c"/>
    <property type="match status" value="1"/>
</dbReference>
<dbReference type="PROSITE" id="PS00061">
    <property type="entry name" value="ADH_SHORT"/>
    <property type="match status" value="1"/>
</dbReference>
<keyword evidence="4" id="KW-1185">Reference proteome</keyword>
<protein>
    <submittedName>
        <fullName evidence="3">SDR family oxidoreductase</fullName>
    </submittedName>
</protein>
<reference evidence="3" key="1">
    <citation type="submission" date="2021-03" db="EMBL/GenBank/DDBJ databases">
        <title>Comamonas denitrificans.</title>
        <authorList>
            <person name="Finster K."/>
        </authorList>
    </citation>
    <scope>NUCLEOTIDE SEQUENCE</scope>
    <source>
        <strain evidence="3">MM2021_4</strain>
    </source>
</reference>
<dbReference type="GO" id="GO:0016491">
    <property type="term" value="F:oxidoreductase activity"/>
    <property type="evidence" value="ECO:0007669"/>
    <property type="project" value="UniProtKB-KW"/>
</dbReference>
<dbReference type="InterPro" id="IPR002347">
    <property type="entry name" value="SDR_fam"/>
</dbReference>
<comment type="caution">
    <text evidence="3">The sequence shown here is derived from an EMBL/GenBank/DDBJ whole genome shotgun (WGS) entry which is preliminary data.</text>
</comment>
<dbReference type="PANTHER" id="PTHR43639">
    <property type="entry name" value="OXIDOREDUCTASE, SHORT-CHAIN DEHYDROGENASE/REDUCTASE FAMILY (AFU_ORTHOLOGUE AFUA_5G02870)"/>
    <property type="match status" value="1"/>
</dbReference>
<organism evidence="3 4">
    <name type="scientific">Comamonas denitrificans</name>
    <dbReference type="NCBI Taxonomy" id="117506"/>
    <lineage>
        <taxon>Bacteria</taxon>
        <taxon>Pseudomonadati</taxon>
        <taxon>Pseudomonadota</taxon>
        <taxon>Betaproteobacteria</taxon>
        <taxon>Burkholderiales</taxon>
        <taxon>Comamonadaceae</taxon>
        <taxon>Comamonas</taxon>
    </lineage>
</organism>
<proteinExistence type="inferred from homology"/>
<dbReference type="Gene3D" id="3.40.50.720">
    <property type="entry name" value="NAD(P)-binding Rossmann-like Domain"/>
    <property type="match status" value="1"/>
</dbReference>
<dbReference type="SUPFAM" id="SSF51735">
    <property type="entry name" value="NAD(P)-binding Rossmann-fold domains"/>
    <property type="match status" value="1"/>
</dbReference>
<evidence type="ECO:0000313" key="3">
    <source>
        <dbReference type="EMBL" id="MBO1249599.1"/>
    </source>
</evidence>
<dbReference type="PANTHER" id="PTHR43639:SF1">
    <property type="entry name" value="SHORT-CHAIN DEHYDROGENASE_REDUCTASE FAMILY PROTEIN"/>
    <property type="match status" value="1"/>
</dbReference>